<organism evidence="1 2">
    <name type="scientific">Paramecium sonneborni</name>
    <dbReference type="NCBI Taxonomy" id="65129"/>
    <lineage>
        <taxon>Eukaryota</taxon>
        <taxon>Sar</taxon>
        <taxon>Alveolata</taxon>
        <taxon>Ciliophora</taxon>
        <taxon>Intramacronucleata</taxon>
        <taxon>Oligohymenophorea</taxon>
        <taxon>Peniculida</taxon>
        <taxon>Parameciidae</taxon>
        <taxon>Paramecium</taxon>
    </lineage>
</organism>
<comment type="caution">
    <text evidence="1">The sequence shown here is derived from an EMBL/GenBank/DDBJ whole genome shotgun (WGS) entry which is preliminary data.</text>
</comment>
<evidence type="ECO:0000313" key="1">
    <source>
        <dbReference type="EMBL" id="CAD8130212.1"/>
    </source>
</evidence>
<sequence>MQFRKILLAFNYITQQTSGLIEHQKNIVKFQRLKHNCNQKFVKEIYYFQGIEIKK</sequence>
<dbReference type="AlphaFoldDB" id="A0A8S1RSL9"/>
<evidence type="ECO:0000313" key="2">
    <source>
        <dbReference type="Proteomes" id="UP000692954"/>
    </source>
</evidence>
<protein>
    <submittedName>
        <fullName evidence="1">Uncharacterized protein</fullName>
    </submittedName>
</protein>
<dbReference type="EMBL" id="CAJJDN010000269">
    <property type="protein sequence ID" value="CAD8130212.1"/>
    <property type="molecule type" value="Genomic_DNA"/>
</dbReference>
<keyword evidence="2" id="KW-1185">Reference proteome</keyword>
<proteinExistence type="predicted"/>
<dbReference type="Proteomes" id="UP000692954">
    <property type="component" value="Unassembled WGS sequence"/>
</dbReference>
<name>A0A8S1RSL9_9CILI</name>
<gene>
    <name evidence="1" type="ORF">PSON_ATCC_30995.1.T2690013</name>
</gene>
<accession>A0A8S1RSL9</accession>
<reference evidence="1" key="1">
    <citation type="submission" date="2021-01" db="EMBL/GenBank/DDBJ databases">
        <authorList>
            <consortium name="Genoscope - CEA"/>
            <person name="William W."/>
        </authorList>
    </citation>
    <scope>NUCLEOTIDE SEQUENCE</scope>
</reference>